<evidence type="ECO:0000313" key="8">
    <source>
        <dbReference type="Proteomes" id="UP001590950"/>
    </source>
</evidence>
<comment type="caution">
    <text evidence="7">The sequence shown here is derived from an EMBL/GenBank/DDBJ whole genome shotgun (WGS) entry which is preliminary data.</text>
</comment>
<feature type="transmembrane region" description="Helical" evidence="6">
    <location>
        <begin position="102"/>
        <end position="126"/>
    </location>
</feature>
<sequence>MDRDAVDLARLGKRPVLKRRFGLMSLLGFSCTILITWEGVLIVLEIGFTNGGPAGLVYGFLLVWIGTATVFACLSELVSMMPTAGGQYHWVSVLAPRSSRRFLSYATGWLTVWGWQATLASVYYLAGTQIQGLIKLNSPTYDSKPWHTMLLFWASMIFTVCVNTVGCLLPKFERFVLILHVVGFLAILLPLAILGSHQSASEIFSNLLNSGNWPTRGLSFVVGIIGSVYVFTGADGAIHMSEEIEHASMMVPRAIMLSILINGSLGFGMLIVTLFSLDDIKAALETTTGLPFIEIFLQSTGSIVAVTCMVSLLVVMQYAANVGLLASASRMCWSFSRDRGLPGWRSLQHVDPRTTLPIRSILVTTTVSLLLSFIILGSATAFNDMVSLSVSSLQSSYLVAISLLLHRRSTGAIRPRKLTGEREMVAERGISWGPWHMPGRWGIAVNVLACGYLTVIVFFSFWPTGQPVRAGNMNYAVVVTGAVVMVSVIYYQVWARKVYAGPVIEIA</sequence>
<gene>
    <name evidence="7" type="ORF">N7G274_008968</name>
</gene>
<evidence type="ECO:0008006" key="9">
    <source>
        <dbReference type="Google" id="ProtNLM"/>
    </source>
</evidence>
<dbReference type="EMBL" id="JBEFKJ010000033">
    <property type="protein sequence ID" value="KAL2038319.1"/>
    <property type="molecule type" value="Genomic_DNA"/>
</dbReference>
<keyword evidence="8" id="KW-1185">Reference proteome</keyword>
<evidence type="ECO:0000313" key="7">
    <source>
        <dbReference type="EMBL" id="KAL2038319.1"/>
    </source>
</evidence>
<evidence type="ECO:0000256" key="6">
    <source>
        <dbReference type="SAM" id="Phobius"/>
    </source>
</evidence>
<feature type="transmembrane region" description="Helical" evidence="6">
    <location>
        <begin position="56"/>
        <end position="81"/>
    </location>
</feature>
<dbReference type="PIRSF" id="PIRSF006060">
    <property type="entry name" value="AA_transporter"/>
    <property type="match status" value="1"/>
</dbReference>
<keyword evidence="4 6" id="KW-1133">Transmembrane helix</keyword>
<feature type="transmembrane region" description="Helical" evidence="6">
    <location>
        <begin position="217"/>
        <end position="238"/>
    </location>
</feature>
<comment type="subcellular location">
    <subcellularLocation>
        <location evidence="1">Membrane</location>
        <topology evidence="1">Multi-pass membrane protein</topology>
    </subcellularLocation>
</comment>
<dbReference type="PROSITE" id="PS51257">
    <property type="entry name" value="PROKAR_LIPOPROTEIN"/>
    <property type="match status" value="1"/>
</dbReference>
<evidence type="ECO:0000256" key="5">
    <source>
        <dbReference type="ARBA" id="ARBA00023136"/>
    </source>
</evidence>
<evidence type="ECO:0000256" key="2">
    <source>
        <dbReference type="ARBA" id="ARBA00022448"/>
    </source>
</evidence>
<feature type="transmembrane region" description="Helical" evidence="6">
    <location>
        <begin position="441"/>
        <end position="461"/>
    </location>
</feature>
<feature type="transmembrane region" description="Helical" evidence="6">
    <location>
        <begin position="250"/>
        <end position="275"/>
    </location>
</feature>
<evidence type="ECO:0000256" key="1">
    <source>
        <dbReference type="ARBA" id="ARBA00004141"/>
    </source>
</evidence>
<feature type="transmembrane region" description="Helical" evidence="6">
    <location>
        <begin position="176"/>
        <end position="197"/>
    </location>
</feature>
<dbReference type="InterPro" id="IPR002293">
    <property type="entry name" value="AA/rel_permease1"/>
</dbReference>
<organism evidence="7 8">
    <name type="scientific">Stereocaulon virgatum</name>
    <dbReference type="NCBI Taxonomy" id="373712"/>
    <lineage>
        <taxon>Eukaryota</taxon>
        <taxon>Fungi</taxon>
        <taxon>Dikarya</taxon>
        <taxon>Ascomycota</taxon>
        <taxon>Pezizomycotina</taxon>
        <taxon>Lecanoromycetes</taxon>
        <taxon>OSLEUM clade</taxon>
        <taxon>Lecanoromycetidae</taxon>
        <taxon>Lecanorales</taxon>
        <taxon>Lecanorineae</taxon>
        <taxon>Stereocaulaceae</taxon>
        <taxon>Stereocaulon</taxon>
    </lineage>
</organism>
<evidence type="ECO:0000256" key="3">
    <source>
        <dbReference type="ARBA" id="ARBA00022692"/>
    </source>
</evidence>
<feature type="transmembrane region" description="Helical" evidence="6">
    <location>
        <begin position="21"/>
        <end position="44"/>
    </location>
</feature>
<feature type="transmembrane region" description="Helical" evidence="6">
    <location>
        <begin position="146"/>
        <end position="169"/>
    </location>
</feature>
<evidence type="ECO:0000256" key="4">
    <source>
        <dbReference type="ARBA" id="ARBA00022989"/>
    </source>
</evidence>
<proteinExistence type="predicted"/>
<dbReference type="Proteomes" id="UP001590950">
    <property type="component" value="Unassembled WGS sequence"/>
</dbReference>
<name>A0ABR3ZYL5_9LECA</name>
<dbReference type="PANTHER" id="PTHR45649:SF1">
    <property type="entry name" value="TRANSPORTER, PUTATIVE (EUROFUNG)-RELATED"/>
    <property type="match status" value="1"/>
</dbReference>
<feature type="transmembrane region" description="Helical" evidence="6">
    <location>
        <begin position="361"/>
        <end position="382"/>
    </location>
</feature>
<keyword evidence="5 6" id="KW-0472">Membrane</keyword>
<keyword evidence="3 6" id="KW-0812">Transmembrane</keyword>
<dbReference type="PANTHER" id="PTHR45649">
    <property type="entry name" value="AMINO-ACID PERMEASE BAT1"/>
    <property type="match status" value="1"/>
</dbReference>
<feature type="transmembrane region" description="Helical" evidence="6">
    <location>
        <begin position="473"/>
        <end position="491"/>
    </location>
</feature>
<dbReference type="Gene3D" id="1.20.1740.10">
    <property type="entry name" value="Amino acid/polyamine transporter I"/>
    <property type="match status" value="1"/>
</dbReference>
<accession>A0ABR3ZYL5</accession>
<keyword evidence="2" id="KW-0813">Transport</keyword>
<protein>
    <recommendedName>
        <fullName evidence="9">Amino acid transporter</fullName>
    </recommendedName>
</protein>
<reference evidence="7 8" key="1">
    <citation type="submission" date="2024-09" db="EMBL/GenBank/DDBJ databases">
        <title>Rethinking Asexuality: The Enigmatic Case of Functional Sexual Genes in Lepraria (Stereocaulaceae).</title>
        <authorList>
            <person name="Doellman M."/>
            <person name="Sun Y."/>
            <person name="Barcenas-Pena A."/>
            <person name="Lumbsch H.T."/>
            <person name="Grewe F."/>
        </authorList>
    </citation>
    <scope>NUCLEOTIDE SEQUENCE [LARGE SCALE GENOMIC DNA]</scope>
    <source>
        <strain evidence="7 8">Mercado 3170</strain>
    </source>
</reference>
<feature type="transmembrane region" description="Helical" evidence="6">
    <location>
        <begin position="295"/>
        <end position="320"/>
    </location>
</feature>
<dbReference type="Pfam" id="PF13520">
    <property type="entry name" value="AA_permease_2"/>
    <property type="match status" value="1"/>
</dbReference>